<dbReference type="SUPFAM" id="SSF53187">
    <property type="entry name" value="Zn-dependent exopeptidases"/>
    <property type="match status" value="1"/>
</dbReference>
<dbReference type="InterPro" id="IPR050072">
    <property type="entry name" value="Peptidase_M20A"/>
</dbReference>
<dbReference type="InterPro" id="IPR036264">
    <property type="entry name" value="Bact_exopeptidase_dim_dom"/>
</dbReference>
<comment type="cofactor">
    <cofactor evidence="2">
        <name>Zn(2+)</name>
        <dbReference type="ChEBI" id="CHEBI:29105"/>
    </cofactor>
</comment>
<dbReference type="PANTHER" id="PTHR43808">
    <property type="entry name" value="ACETYLORNITHINE DEACETYLASE"/>
    <property type="match status" value="1"/>
</dbReference>
<evidence type="ECO:0000313" key="10">
    <source>
        <dbReference type="Proteomes" id="UP000031982"/>
    </source>
</evidence>
<reference evidence="9 10" key="1">
    <citation type="submission" date="2015-01" db="EMBL/GenBank/DDBJ databases">
        <title>Genome Assembly of Bacillus badius MTCC 1458.</title>
        <authorList>
            <person name="Verma A."/>
            <person name="Khatri I."/>
            <person name="Mual P."/>
            <person name="Subramanian S."/>
            <person name="Krishnamurthi S."/>
        </authorList>
    </citation>
    <scope>NUCLEOTIDE SEQUENCE [LARGE SCALE GENOMIC DNA]</scope>
    <source>
        <strain evidence="9 10">MTCC 1458</strain>
    </source>
</reference>
<gene>
    <name evidence="9" type="ORF">SD77_1049</name>
</gene>
<dbReference type="InterPro" id="IPR002933">
    <property type="entry name" value="Peptidase_M20"/>
</dbReference>
<evidence type="ECO:0000313" key="9">
    <source>
        <dbReference type="EMBL" id="KIL77720.1"/>
    </source>
</evidence>
<comment type="similarity">
    <text evidence="3">Belongs to the peptidase M20A family.</text>
</comment>
<evidence type="ECO:0000259" key="8">
    <source>
        <dbReference type="Pfam" id="PF07687"/>
    </source>
</evidence>
<proteinExistence type="inferred from homology"/>
<dbReference type="Gene3D" id="3.30.70.360">
    <property type="match status" value="1"/>
</dbReference>
<dbReference type="Proteomes" id="UP000031982">
    <property type="component" value="Unassembled WGS sequence"/>
</dbReference>
<evidence type="ECO:0000256" key="7">
    <source>
        <dbReference type="ARBA" id="ARBA00023285"/>
    </source>
</evidence>
<keyword evidence="5" id="KW-0378">Hydrolase</keyword>
<evidence type="ECO:0000256" key="3">
    <source>
        <dbReference type="ARBA" id="ARBA00006247"/>
    </source>
</evidence>
<dbReference type="SUPFAM" id="SSF55031">
    <property type="entry name" value="Bacterial exopeptidase dimerisation domain"/>
    <property type="match status" value="1"/>
</dbReference>
<evidence type="ECO:0000256" key="6">
    <source>
        <dbReference type="ARBA" id="ARBA00022833"/>
    </source>
</evidence>
<dbReference type="Gene3D" id="3.40.630.10">
    <property type="entry name" value="Zn peptidases"/>
    <property type="match status" value="1"/>
</dbReference>
<dbReference type="InterPro" id="IPR010182">
    <property type="entry name" value="ArgE/DapE"/>
</dbReference>
<dbReference type="EMBL" id="JXLP01000012">
    <property type="protein sequence ID" value="KIL77720.1"/>
    <property type="molecule type" value="Genomic_DNA"/>
</dbReference>
<protein>
    <submittedName>
        <fullName evidence="9">Acetylornithine deacetylase</fullName>
    </submittedName>
</protein>
<keyword evidence="6" id="KW-0862">Zinc</keyword>
<keyword evidence="10" id="KW-1185">Reference proteome</keyword>
<evidence type="ECO:0000256" key="1">
    <source>
        <dbReference type="ARBA" id="ARBA00001941"/>
    </source>
</evidence>
<dbReference type="InterPro" id="IPR011650">
    <property type="entry name" value="Peptidase_M20_dimer"/>
</dbReference>
<evidence type="ECO:0000256" key="4">
    <source>
        <dbReference type="ARBA" id="ARBA00022723"/>
    </source>
</evidence>
<evidence type="ECO:0000256" key="5">
    <source>
        <dbReference type="ARBA" id="ARBA00022801"/>
    </source>
</evidence>
<name>A0ABR5ASJ6_BACBA</name>
<sequence>MERVVKEWMHANQQQAIDFLKEIVQEPSIQGKEIGAQEKVANKLKQMGLEVDIWEPGGEEFIKHPYFCATRTDFAGSPNVVGVWRGTGGGKSLILNGHIDVVPAGDETQWLHDPFSGKVTGGKMYGRGVTDMKGGNASLLFAIECLKKLGIKLKGDVIFQSVIEEESGGGGTLSAILRGYRADAAIIPEPTDMKIFPKQQGSMWFKIRVKGRSAHGGTRYEGISAIEKSMIVIEEIQRLEKKRNERVTDPLYQNIPIPIPINIGVIQGGDWPSSVPDQVELQGRMGVAPEENMEQAKKEMEEALNHLSHLDDWFSEPPQLEWFGAQWVPGTIDPEHLLMNQIISKFRQVMKCEPMVEASPWGTDGGLLNKVGEVPSIVFGPGITGMAHYPNEYIELDKMIACAEVIALTILEWCEVSG</sequence>
<evidence type="ECO:0000256" key="2">
    <source>
        <dbReference type="ARBA" id="ARBA00001947"/>
    </source>
</evidence>
<accession>A0ABR5ASJ6</accession>
<comment type="cofactor">
    <cofactor evidence="1">
        <name>Co(2+)</name>
        <dbReference type="ChEBI" id="CHEBI:48828"/>
    </cofactor>
</comment>
<dbReference type="Pfam" id="PF07687">
    <property type="entry name" value="M20_dimer"/>
    <property type="match status" value="1"/>
</dbReference>
<dbReference type="RefSeq" id="WP_041113991.1">
    <property type="nucleotide sequence ID" value="NZ_JARTHD010000009.1"/>
</dbReference>
<feature type="domain" description="Peptidase M20 dimerisation" evidence="8">
    <location>
        <begin position="199"/>
        <end position="307"/>
    </location>
</feature>
<organism evidence="9 10">
    <name type="scientific">Bacillus badius</name>
    <dbReference type="NCBI Taxonomy" id="1455"/>
    <lineage>
        <taxon>Bacteria</taxon>
        <taxon>Bacillati</taxon>
        <taxon>Bacillota</taxon>
        <taxon>Bacilli</taxon>
        <taxon>Bacillales</taxon>
        <taxon>Bacillaceae</taxon>
        <taxon>Pseudobacillus</taxon>
    </lineage>
</organism>
<comment type="caution">
    <text evidence="9">The sequence shown here is derived from an EMBL/GenBank/DDBJ whole genome shotgun (WGS) entry which is preliminary data.</text>
</comment>
<dbReference type="PANTHER" id="PTHR43808:SF25">
    <property type="entry name" value="PEPTIDASE M20 DIMERISATION DOMAIN-CONTAINING PROTEIN"/>
    <property type="match status" value="1"/>
</dbReference>
<dbReference type="NCBIfam" id="TIGR01910">
    <property type="entry name" value="DapE-ArgE"/>
    <property type="match status" value="1"/>
</dbReference>
<dbReference type="Pfam" id="PF01546">
    <property type="entry name" value="Peptidase_M20"/>
    <property type="match status" value="1"/>
</dbReference>
<keyword evidence="7" id="KW-0170">Cobalt</keyword>
<keyword evidence="4" id="KW-0479">Metal-binding</keyword>
<dbReference type="NCBIfam" id="NF005373">
    <property type="entry name" value="PRK06915.1"/>
    <property type="match status" value="1"/>
</dbReference>